<accession>A0ACA9LW00</accession>
<reference evidence="1" key="1">
    <citation type="submission" date="2021-06" db="EMBL/GenBank/DDBJ databases">
        <authorList>
            <person name="Kallberg Y."/>
            <person name="Tangrot J."/>
            <person name="Rosling A."/>
        </authorList>
    </citation>
    <scope>NUCLEOTIDE SEQUENCE</scope>
    <source>
        <strain evidence="1">28 12/20/2015</strain>
    </source>
</reference>
<proteinExistence type="predicted"/>
<dbReference type="Proteomes" id="UP000789366">
    <property type="component" value="Unassembled WGS sequence"/>
</dbReference>
<gene>
    <name evidence="1" type="ORF">SPELUC_LOCUS5273</name>
</gene>
<comment type="caution">
    <text evidence="1">The sequence shown here is derived from an EMBL/GenBank/DDBJ whole genome shotgun (WGS) entry which is preliminary data.</text>
</comment>
<organism evidence="1 2">
    <name type="scientific">Cetraspora pellucida</name>
    <dbReference type="NCBI Taxonomy" id="1433469"/>
    <lineage>
        <taxon>Eukaryota</taxon>
        <taxon>Fungi</taxon>
        <taxon>Fungi incertae sedis</taxon>
        <taxon>Mucoromycota</taxon>
        <taxon>Glomeromycotina</taxon>
        <taxon>Glomeromycetes</taxon>
        <taxon>Diversisporales</taxon>
        <taxon>Gigasporaceae</taxon>
        <taxon>Cetraspora</taxon>
    </lineage>
</organism>
<name>A0ACA9LW00_9GLOM</name>
<protein>
    <submittedName>
        <fullName evidence="1">5416_t:CDS:1</fullName>
    </submittedName>
</protein>
<evidence type="ECO:0000313" key="1">
    <source>
        <dbReference type="EMBL" id="CAG8552674.1"/>
    </source>
</evidence>
<sequence length="77" mass="9082">DYDGNKNDDNDLFEEFEYESEDLEEVENYFTNSILVGEMSESKKPLDRKPSVKDQLVRIVDNVNIEAQYKVNVEQLF</sequence>
<feature type="non-terminal residue" evidence="1">
    <location>
        <position position="1"/>
    </location>
</feature>
<dbReference type="EMBL" id="CAJVPW010005282">
    <property type="protein sequence ID" value="CAG8552674.1"/>
    <property type="molecule type" value="Genomic_DNA"/>
</dbReference>
<keyword evidence="2" id="KW-1185">Reference proteome</keyword>
<evidence type="ECO:0000313" key="2">
    <source>
        <dbReference type="Proteomes" id="UP000789366"/>
    </source>
</evidence>